<dbReference type="PROSITE" id="PS50850">
    <property type="entry name" value="MFS"/>
    <property type="match status" value="1"/>
</dbReference>
<feature type="transmembrane region" description="Helical" evidence="5">
    <location>
        <begin position="24"/>
        <end position="42"/>
    </location>
</feature>
<feature type="transmembrane region" description="Helical" evidence="5">
    <location>
        <begin position="213"/>
        <end position="237"/>
    </location>
</feature>
<keyword evidence="4 5" id="KW-0472">Membrane</keyword>
<feature type="transmembrane region" description="Helical" evidence="5">
    <location>
        <begin position="284"/>
        <end position="301"/>
    </location>
</feature>
<feature type="transmembrane region" description="Helical" evidence="5">
    <location>
        <begin position="115"/>
        <end position="133"/>
    </location>
</feature>
<dbReference type="Proteomes" id="UP000053095">
    <property type="component" value="Unassembled WGS sequence"/>
</dbReference>
<feature type="transmembrane region" description="Helical" evidence="5">
    <location>
        <begin position="85"/>
        <end position="103"/>
    </location>
</feature>
<feature type="transmembrane region" description="Helical" evidence="5">
    <location>
        <begin position="188"/>
        <end position="207"/>
    </location>
</feature>
<feature type="transmembrane region" description="Helical" evidence="5">
    <location>
        <begin position="145"/>
        <end position="167"/>
    </location>
</feature>
<feature type="transmembrane region" description="Helical" evidence="5">
    <location>
        <begin position="54"/>
        <end position="79"/>
    </location>
</feature>
<evidence type="ECO:0000256" key="1">
    <source>
        <dbReference type="ARBA" id="ARBA00004141"/>
    </source>
</evidence>
<dbReference type="EMBL" id="DF933834">
    <property type="protein sequence ID" value="GAM40347.1"/>
    <property type="molecule type" value="Genomic_DNA"/>
</dbReference>
<evidence type="ECO:0000256" key="5">
    <source>
        <dbReference type="SAM" id="Phobius"/>
    </source>
</evidence>
<evidence type="ECO:0000256" key="2">
    <source>
        <dbReference type="ARBA" id="ARBA00022692"/>
    </source>
</evidence>
<sequence>MEVSIVSTALVSITTDLGGFSETSWIVTGFLASYTSFFPIWIKIRDLVGRKYAILVSASVSVAFSGGGGGSSSITQLIIFRVFQGVGAAGIYGVCVLCIYELVPPYKLPTYGAPVAVTVAGATAAGPLLGGAITDAGHSVWRWIFYLNLAAGAVAAVLIALAMPASFPNDDDHNTAQKRHIKDWLSELDIRGALLLSGTFLLIIALFEASTRFSWSSSVTIGLLVGSGVSWICFFIWERYITLSSTSKQQPVFSVALPLQQKLDGHFRFRTILRVSPLEAGVRLLPYVLGSPIGAVISNLVCSKFNLAFITMLLAGGILQVIGLPLLATLTTEPNFPRVGYFEETLSGLGIGITFSILILETPFTADPQDLAAATGAVIQVRFLGGATGLGISSALTNSLLRSRLANTLSAEQLSAVLESVTAISGFSPAAQRAVQLVFVTIYNRQLAMVAGVGGAQLLAALLVWKKGSQLRPVQEKKTEER</sequence>
<organism evidence="7 8">
    <name type="scientific">Talaromyces pinophilus</name>
    <name type="common">Penicillium pinophilum</name>
    <dbReference type="NCBI Taxonomy" id="128442"/>
    <lineage>
        <taxon>Eukaryota</taxon>
        <taxon>Fungi</taxon>
        <taxon>Dikarya</taxon>
        <taxon>Ascomycota</taxon>
        <taxon>Pezizomycotina</taxon>
        <taxon>Eurotiomycetes</taxon>
        <taxon>Eurotiomycetidae</taxon>
        <taxon>Eurotiales</taxon>
        <taxon>Trichocomaceae</taxon>
        <taxon>Talaromyces</taxon>
        <taxon>Talaromyces sect. Talaromyces</taxon>
    </lineage>
</organism>
<feature type="domain" description="Major facilitator superfamily (MFS) profile" evidence="6">
    <location>
        <begin position="1"/>
        <end position="469"/>
    </location>
</feature>
<name>A0A0B8MY43_TALPI</name>
<dbReference type="InterPro" id="IPR020846">
    <property type="entry name" value="MFS_dom"/>
</dbReference>
<evidence type="ECO:0000313" key="8">
    <source>
        <dbReference type="Proteomes" id="UP000053095"/>
    </source>
</evidence>
<evidence type="ECO:0000256" key="4">
    <source>
        <dbReference type="ARBA" id="ARBA00023136"/>
    </source>
</evidence>
<dbReference type="SUPFAM" id="SSF103473">
    <property type="entry name" value="MFS general substrate transporter"/>
    <property type="match status" value="1"/>
</dbReference>
<comment type="subcellular location">
    <subcellularLocation>
        <location evidence="1">Membrane</location>
        <topology evidence="1">Multi-pass membrane protein</topology>
    </subcellularLocation>
</comment>
<accession>A0A0B8MY43</accession>
<evidence type="ECO:0000313" key="7">
    <source>
        <dbReference type="EMBL" id="GAM40347.1"/>
    </source>
</evidence>
<dbReference type="AlphaFoldDB" id="A0A0B8MY43"/>
<reference evidence="8" key="1">
    <citation type="journal article" date="2015" name="Genome Announc.">
        <title>Draft genome sequence of Talaromyces cellulolyticus strain Y-94, a source of lignocellulosic biomass-degrading enzymes.</title>
        <authorList>
            <person name="Fujii T."/>
            <person name="Koike H."/>
            <person name="Sawayama S."/>
            <person name="Yano S."/>
            <person name="Inoue H."/>
        </authorList>
    </citation>
    <scope>NUCLEOTIDE SEQUENCE [LARGE SCALE GENOMIC DNA]</scope>
    <source>
        <strain evidence="8">Y-94</strain>
    </source>
</reference>
<protein>
    <submittedName>
        <fullName evidence="7">Efflux pump antibiotic resistance protein</fullName>
    </submittedName>
</protein>
<dbReference type="PANTHER" id="PTHR23501">
    <property type="entry name" value="MAJOR FACILITATOR SUPERFAMILY"/>
    <property type="match status" value="1"/>
</dbReference>
<gene>
    <name evidence="7" type="ORF">TCE0_038f12631</name>
</gene>
<dbReference type="Pfam" id="PF07690">
    <property type="entry name" value="MFS_1"/>
    <property type="match status" value="1"/>
</dbReference>
<dbReference type="InterPro" id="IPR011701">
    <property type="entry name" value="MFS"/>
</dbReference>
<evidence type="ECO:0000256" key="3">
    <source>
        <dbReference type="ARBA" id="ARBA00022989"/>
    </source>
</evidence>
<dbReference type="GO" id="GO:0005886">
    <property type="term" value="C:plasma membrane"/>
    <property type="evidence" value="ECO:0007669"/>
    <property type="project" value="TreeGrafter"/>
</dbReference>
<dbReference type="PANTHER" id="PTHR23501:SF43">
    <property type="entry name" value="MULTIDRUG TRANSPORTER, PUTATIVE (AFU_ORTHOLOGUE AFUA_6G03040)-RELATED"/>
    <property type="match status" value="1"/>
</dbReference>
<dbReference type="Gene3D" id="1.20.1720.10">
    <property type="entry name" value="Multidrug resistance protein D"/>
    <property type="match status" value="1"/>
</dbReference>
<proteinExistence type="predicted"/>
<keyword evidence="2 5" id="KW-0812">Transmembrane</keyword>
<feature type="transmembrane region" description="Helical" evidence="5">
    <location>
        <begin position="307"/>
        <end position="327"/>
    </location>
</feature>
<keyword evidence="3 5" id="KW-1133">Transmembrane helix</keyword>
<evidence type="ECO:0000259" key="6">
    <source>
        <dbReference type="PROSITE" id="PS50850"/>
    </source>
</evidence>
<dbReference type="GO" id="GO:0022857">
    <property type="term" value="F:transmembrane transporter activity"/>
    <property type="evidence" value="ECO:0007669"/>
    <property type="project" value="InterPro"/>
</dbReference>
<keyword evidence="8" id="KW-1185">Reference proteome</keyword>
<dbReference type="InterPro" id="IPR036259">
    <property type="entry name" value="MFS_trans_sf"/>
</dbReference>